<organism evidence="6 7">
    <name type="scientific">Candidatus Polarisedimenticola svalbardensis</name>
    <dbReference type="NCBI Taxonomy" id="2886004"/>
    <lineage>
        <taxon>Bacteria</taxon>
        <taxon>Pseudomonadati</taxon>
        <taxon>Acidobacteriota</taxon>
        <taxon>Candidatus Polarisedimenticolia</taxon>
        <taxon>Candidatus Polarisedimenticolales</taxon>
        <taxon>Candidatus Polarisedimenticolaceae</taxon>
        <taxon>Candidatus Polarisedimenticola</taxon>
    </lineage>
</organism>
<keyword evidence="1 5" id="KW-0732">Signal</keyword>
<dbReference type="InterPro" id="IPR013517">
    <property type="entry name" value="FG-GAP"/>
</dbReference>
<feature type="signal peptide" evidence="5">
    <location>
        <begin position="1"/>
        <end position="20"/>
    </location>
</feature>
<dbReference type="SMART" id="SM00191">
    <property type="entry name" value="Int_alpha"/>
    <property type="match status" value="14"/>
</dbReference>
<evidence type="ECO:0000256" key="3">
    <source>
        <dbReference type="ARBA" id="ARBA00023180"/>
    </source>
</evidence>
<dbReference type="PROSITE" id="PS51470">
    <property type="entry name" value="FG_GAP"/>
    <property type="match status" value="12"/>
</dbReference>
<evidence type="ECO:0000256" key="5">
    <source>
        <dbReference type="SAM" id="SignalP"/>
    </source>
</evidence>
<dbReference type="Gene3D" id="4.10.1080.10">
    <property type="entry name" value="TSP type-3 repeat"/>
    <property type="match status" value="2"/>
</dbReference>
<sequence length="1621" mass="168537">MRRMWLLVYLMACASFVSIAGSQPPSDVNPDWWTTVQAQIADDEYHVSWADRTVLAGLEGGWQAPNRAHNFRTYFTADGVRVVPRTEPEPTWEWSLALIAWGQEGSITGVQAIRQPSVYENRVEYDRGGLIEWYVNDEAGLKQGFTLSAPPSEQVEGSLLFLEMVLGGTLHPFLSEDGGAIDFATPDGVRVLHYAGLKVTDARDEQLQAWFEGSPGEGYRGIRIVIDDAEAIYPIAIDPLATSPAWTFSEKQEQAQYGFSVAAAGDVNGDGYSDVIVGAPEYDLDGHSSAGQAFVFLGSTSGLLSSPSWTNSHTDCVNQSGVSYGWAVGTAGDVDGDGRSEIIVGAPNCSTFGVNNGRVYVYDWPSLDPGWTRSGSENYTYLGKSVGTAGDVNGDGYSDVAFGAPGYGGDQGAAYVYYGSAVGLTSSSWGATGWYVGCSAQSTRVFASSLGTAGDVNGDGYSDLIVGDACNNRAYVWLGSPAGLGASGPAPGTASFTLQNVHFSFGWSVSTAGDVNGDGYSDVIVGAPFHNGGGVDRGAVAVCLGSADDLDCSWEQLGTQDDAHLGRSVSTAGDVNADGYSDVIVGEPYYDGGDTDEGRAVVYHGSISGLRSSPAWDDEPDESGASFGYSVATAGDVNGDGYSDVIVGAYNGGVGGRAYSYLGGTGSLMTASSWTDDGGQSGAQYGYSVATAGDVNGDGFDDIILGAPLYDKGETDEGSVYLFLGRPGGLATIADWTAQSNLAGARLGWSVGTVRSVNGDPYSDVIAGAPWWDNGQTNEGAVFVWNGSSGGLGAPGTPANADWTAESNQASAYFGYRACSAGDVNGDGAGDILVGAHYYDNGHTDEGAVFLWEGSSSGLGADGTPANADWMAESNQPSALMGAGAASAGDVNGDGFGDVIAGAYRYDNGNTDEGGVYVWHGSAAGLGENGTTVNADWSQEGQQTAAYKGFGLASAGDVNGDGYADVIVGAHGFNYDGIDGGSAQVYLGSASGLGGTHWSTYGDQNGAAYGYAVAPAGDLNGDGYADVAVSAYLYDVTVADAGKVWVYLGSAAGLSETSTWTRASSQGAAYYGRSIASAGDINADGYADLIIGSPGRDVTYTDDGAAWLFYGSTDPGRFVVPRQLGTASELPIDRFGRSESATRFKVSALVRGLLGRGDSSLQYEIKPASVPFDGADLRWTGWQDPGIGGIYDIGESNALSPGASYHWRARVRHRIPTSPFQQYGRWITRPWGGWNEGQVTLWFDTDGDSLPDHQDNCPTIQNPGQEDTDDDGTGDACDQCTDTDDDGFGDPGFPQNTCIADNCPGDPNPGQENADGDLFGDVCDTCTDTDGDGLGDPGYPASTCGEDNCPTIPNAGQEDGDTDGVGDVCDNCPGHTNPEQEDFDDDGDGDICDWCTDSDGDGRGNPGFPRNTCPGDNCPDIPNADQQDGDMDGSGDVCDDCTDPDQDGFGDPDPQLQTCPPDNCVRNANPGQEDADIDGVGDVCDTCTDTDGDGWGNPDYPANVCVTDCRPDDGALWSVPGDPEGLLLSKAAADNLSWGVPGNPGGATLAYDVLKSREAYDFGDFEAVCTESGDTDLVATDLTTPALPGEAYFYLVRSENPCGSELGTASNGEIRIGRNCP</sequence>
<dbReference type="Proteomes" id="UP000648239">
    <property type="component" value="Unassembled WGS sequence"/>
</dbReference>
<feature type="region of interest" description="Disordered" evidence="4">
    <location>
        <begin position="1256"/>
        <end position="1279"/>
    </location>
</feature>
<dbReference type="InterPro" id="IPR000413">
    <property type="entry name" value="Integrin_alpha"/>
</dbReference>
<feature type="compositionally biased region" description="Acidic residues" evidence="4">
    <location>
        <begin position="1427"/>
        <end position="1450"/>
    </location>
</feature>
<evidence type="ECO:0000313" key="7">
    <source>
        <dbReference type="Proteomes" id="UP000648239"/>
    </source>
</evidence>
<dbReference type="Pfam" id="PF01839">
    <property type="entry name" value="FG-GAP"/>
    <property type="match status" value="13"/>
</dbReference>
<dbReference type="InterPro" id="IPR028974">
    <property type="entry name" value="TSP_type-3_rpt"/>
</dbReference>
<evidence type="ECO:0000256" key="4">
    <source>
        <dbReference type="SAM" id="MobiDB-lite"/>
    </source>
</evidence>
<dbReference type="InterPro" id="IPR028994">
    <property type="entry name" value="Integrin_alpha_N"/>
</dbReference>
<dbReference type="PANTHER" id="PTHR23220:SF122">
    <property type="entry name" value="INTEGRIN ALPHA-PS1"/>
    <property type="match status" value="1"/>
</dbReference>
<dbReference type="EMBL" id="JACXWD010000012">
    <property type="protein sequence ID" value="MBD3867585.1"/>
    <property type="molecule type" value="Genomic_DNA"/>
</dbReference>
<dbReference type="GO" id="GO:0098609">
    <property type="term" value="P:cell-cell adhesion"/>
    <property type="evidence" value="ECO:0007669"/>
    <property type="project" value="TreeGrafter"/>
</dbReference>
<evidence type="ECO:0000256" key="1">
    <source>
        <dbReference type="ARBA" id="ARBA00022729"/>
    </source>
</evidence>
<dbReference type="SUPFAM" id="SSF69318">
    <property type="entry name" value="Integrin alpha N-terminal domain"/>
    <property type="match status" value="5"/>
</dbReference>
<dbReference type="GO" id="GO:0033627">
    <property type="term" value="P:cell adhesion mediated by integrin"/>
    <property type="evidence" value="ECO:0007669"/>
    <property type="project" value="TreeGrafter"/>
</dbReference>
<dbReference type="GO" id="GO:0005178">
    <property type="term" value="F:integrin binding"/>
    <property type="evidence" value="ECO:0007669"/>
    <property type="project" value="TreeGrafter"/>
</dbReference>
<reference evidence="6 7" key="1">
    <citation type="submission" date="2020-08" db="EMBL/GenBank/DDBJ databases">
        <title>Acidobacteriota in marine sediments use diverse sulfur dissimilation pathways.</title>
        <authorList>
            <person name="Wasmund K."/>
        </authorList>
    </citation>
    <scope>NUCLEOTIDE SEQUENCE [LARGE SCALE GENOMIC DNA]</scope>
    <source>
        <strain evidence="6">MAG AM4</strain>
    </source>
</reference>
<dbReference type="PANTHER" id="PTHR23220">
    <property type="entry name" value="INTEGRIN ALPHA"/>
    <property type="match status" value="1"/>
</dbReference>
<accession>A0A8J6XYG5</accession>
<dbReference type="InterPro" id="IPR013519">
    <property type="entry name" value="Int_alpha_beta-p"/>
</dbReference>
<dbReference type="GO" id="GO:0008305">
    <property type="term" value="C:integrin complex"/>
    <property type="evidence" value="ECO:0007669"/>
    <property type="project" value="InterPro"/>
</dbReference>
<comment type="caution">
    <text evidence="6">The sequence shown here is derived from an EMBL/GenBank/DDBJ whole genome shotgun (WGS) entry which is preliminary data.</text>
</comment>
<protein>
    <submittedName>
        <fullName evidence="6">FG-GAP repeat protein</fullName>
    </submittedName>
</protein>
<evidence type="ECO:0000256" key="2">
    <source>
        <dbReference type="ARBA" id="ARBA00022737"/>
    </source>
</evidence>
<keyword evidence="3" id="KW-0325">Glycoprotein</keyword>
<proteinExistence type="predicted"/>
<feature type="region of interest" description="Disordered" evidence="4">
    <location>
        <begin position="1403"/>
        <end position="1452"/>
    </location>
</feature>
<dbReference type="PRINTS" id="PR01185">
    <property type="entry name" value="INTEGRINA"/>
</dbReference>
<feature type="chain" id="PRO_5035161297" evidence="5">
    <location>
        <begin position="21"/>
        <end position="1621"/>
    </location>
</feature>
<feature type="compositionally biased region" description="Polar residues" evidence="4">
    <location>
        <begin position="1256"/>
        <end position="1265"/>
    </location>
</feature>
<dbReference type="GO" id="GO:0007229">
    <property type="term" value="P:integrin-mediated signaling pathway"/>
    <property type="evidence" value="ECO:0007669"/>
    <property type="project" value="TreeGrafter"/>
</dbReference>
<dbReference type="SUPFAM" id="SSF103647">
    <property type="entry name" value="TSP type-3 repeat"/>
    <property type="match status" value="2"/>
</dbReference>
<dbReference type="GO" id="GO:0005509">
    <property type="term" value="F:calcium ion binding"/>
    <property type="evidence" value="ECO:0007669"/>
    <property type="project" value="InterPro"/>
</dbReference>
<dbReference type="GO" id="GO:0009897">
    <property type="term" value="C:external side of plasma membrane"/>
    <property type="evidence" value="ECO:0007669"/>
    <property type="project" value="TreeGrafter"/>
</dbReference>
<evidence type="ECO:0000313" key="6">
    <source>
        <dbReference type="EMBL" id="MBD3867585.1"/>
    </source>
</evidence>
<gene>
    <name evidence="6" type="ORF">IFK94_05620</name>
</gene>
<name>A0A8J6XYG5_9BACT</name>
<keyword evidence="2" id="KW-0677">Repeat</keyword>
<dbReference type="GO" id="GO:0007160">
    <property type="term" value="P:cell-matrix adhesion"/>
    <property type="evidence" value="ECO:0007669"/>
    <property type="project" value="TreeGrafter"/>
</dbReference>
<dbReference type="Gene3D" id="2.130.10.130">
    <property type="entry name" value="Integrin alpha, N-terminal"/>
    <property type="match status" value="6"/>
</dbReference>